<name>A0A0Q3IHJ5_BRADI</name>
<dbReference type="AlphaFoldDB" id="A0A0Q3IHJ5"/>
<gene>
    <name evidence="1" type="ORF">BRADI_3g47376v3</name>
</gene>
<dbReference type="EnsemblPlants" id="KQK00100">
    <property type="protein sequence ID" value="KQK00100"/>
    <property type="gene ID" value="BRADI_3g47376v3"/>
</dbReference>
<accession>A0A0Q3IHJ5</accession>
<keyword evidence="3" id="KW-1185">Reference proteome</keyword>
<protein>
    <submittedName>
        <fullName evidence="1 2">Uncharacterized protein</fullName>
    </submittedName>
</protein>
<sequence>MAVASSPPQDQNGRPGWPIGAGVSALSLVHTFFSTNYRSTNRGFARLGFWGLGVLRVKLIQRISKDFFFPVCDYFNVLESVKCWTRLLPLCSMSVSAHVSQCSTASSSWGFATSGFCGEINSKIFFLFVTSLMFWKV</sequence>
<dbReference type="Proteomes" id="UP000008810">
    <property type="component" value="Chromosome 3"/>
</dbReference>
<reference evidence="2" key="3">
    <citation type="submission" date="2018-08" db="UniProtKB">
        <authorList>
            <consortium name="EnsemblPlants"/>
        </authorList>
    </citation>
    <scope>IDENTIFICATION</scope>
    <source>
        <strain evidence="2">cv. Bd21</strain>
    </source>
</reference>
<evidence type="ECO:0000313" key="3">
    <source>
        <dbReference type="Proteomes" id="UP000008810"/>
    </source>
</evidence>
<dbReference type="Gramene" id="KQK00100">
    <property type="protein sequence ID" value="KQK00100"/>
    <property type="gene ID" value="BRADI_3g47376v3"/>
</dbReference>
<dbReference type="InParanoid" id="A0A0Q3IHJ5"/>
<organism evidence="1">
    <name type="scientific">Brachypodium distachyon</name>
    <name type="common">Purple false brome</name>
    <name type="synonym">Trachynia distachya</name>
    <dbReference type="NCBI Taxonomy" id="15368"/>
    <lineage>
        <taxon>Eukaryota</taxon>
        <taxon>Viridiplantae</taxon>
        <taxon>Streptophyta</taxon>
        <taxon>Embryophyta</taxon>
        <taxon>Tracheophyta</taxon>
        <taxon>Spermatophyta</taxon>
        <taxon>Magnoliopsida</taxon>
        <taxon>Liliopsida</taxon>
        <taxon>Poales</taxon>
        <taxon>Poaceae</taxon>
        <taxon>BOP clade</taxon>
        <taxon>Pooideae</taxon>
        <taxon>Stipodae</taxon>
        <taxon>Brachypodieae</taxon>
        <taxon>Brachypodium</taxon>
    </lineage>
</organism>
<evidence type="ECO:0000313" key="1">
    <source>
        <dbReference type="EMBL" id="KQK00100.1"/>
    </source>
</evidence>
<reference evidence="1" key="2">
    <citation type="submission" date="2017-06" db="EMBL/GenBank/DDBJ databases">
        <title>WGS assembly of Brachypodium distachyon.</title>
        <authorList>
            <consortium name="The International Brachypodium Initiative"/>
            <person name="Lucas S."/>
            <person name="Harmon-Smith M."/>
            <person name="Lail K."/>
            <person name="Tice H."/>
            <person name="Grimwood J."/>
            <person name="Bruce D."/>
            <person name="Barry K."/>
            <person name="Shu S."/>
            <person name="Lindquist E."/>
            <person name="Wang M."/>
            <person name="Pitluck S."/>
            <person name="Vogel J.P."/>
            <person name="Garvin D.F."/>
            <person name="Mockler T.C."/>
            <person name="Schmutz J."/>
            <person name="Rokhsar D."/>
            <person name="Bevan M.W."/>
        </authorList>
    </citation>
    <scope>NUCLEOTIDE SEQUENCE</scope>
    <source>
        <strain evidence="1">Bd21</strain>
    </source>
</reference>
<dbReference type="EMBL" id="CM000882">
    <property type="protein sequence ID" value="KQK00100.1"/>
    <property type="molecule type" value="Genomic_DNA"/>
</dbReference>
<proteinExistence type="predicted"/>
<evidence type="ECO:0000313" key="2">
    <source>
        <dbReference type="EnsemblPlants" id="KQK00100"/>
    </source>
</evidence>
<reference evidence="1 2" key="1">
    <citation type="journal article" date="2010" name="Nature">
        <title>Genome sequencing and analysis of the model grass Brachypodium distachyon.</title>
        <authorList>
            <consortium name="International Brachypodium Initiative"/>
        </authorList>
    </citation>
    <scope>NUCLEOTIDE SEQUENCE [LARGE SCALE GENOMIC DNA]</scope>
    <source>
        <strain evidence="1 2">Bd21</strain>
    </source>
</reference>